<dbReference type="PANTHER" id="PTHR30576">
    <property type="entry name" value="COLANIC BIOSYNTHESIS UDP-GLUCOSE LIPID CARRIER TRANSFERASE"/>
    <property type="match status" value="1"/>
</dbReference>
<dbReference type="NCBIfam" id="TIGR03025">
    <property type="entry name" value="EPS_sugtrans"/>
    <property type="match status" value="1"/>
</dbReference>
<dbReference type="GO" id="GO:0016780">
    <property type="term" value="F:phosphotransferase activity, for other substituted phosphate groups"/>
    <property type="evidence" value="ECO:0007669"/>
    <property type="project" value="TreeGrafter"/>
</dbReference>
<feature type="transmembrane region" description="Helical" evidence="8">
    <location>
        <begin position="73"/>
        <end position="94"/>
    </location>
</feature>
<dbReference type="Pfam" id="PF13727">
    <property type="entry name" value="CoA_binding_3"/>
    <property type="match status" value="1"/>
</dbReference>
<evidence type="ECO:0000256" key="6">
    <source>
        <dbReference type="ARBA" id="ARBA00023136"/>
    </source>
</evidence>
<evidence type="ECO:0000256" key="4">
    <source>
        <dbReference type="ARBA" id="ARBA00022692"/>
    </source>
</evidence>
<keyword evidence="7" id="KW-0270">Exopolysaccharide synthesis</keyword>
<evidence type="ECO:0000259" key="9">
    <source>
        <dbReference type="Pfam" id="PF02397"/>
    </source>
</evidence>
<keyword evidence="5 8" id="KW-1133">Transmembrane helix</keyword>
<evidence type="ECO:0000256" key="5">
    <source>
        <dbReference type="ARBA" id="ARBA00022989"/>
    </source>
</evidence>
<evidence type="ECO:0000256" key="8">
    <source>
        <dbReference type="SAM" id="Phobius"/>
    </source>
</evidence>
<dbReference type="GO" id="GO:0000271">
    <property type="term" value="P:polysaccharide biosynthetic process"/>
    <property type="evidence" value="ECO:0007669"/>
    <property type="project" value="UniProtKB-KW"/>
</dbReference>
<proteinExistence type="inferred from homology"/>
<dbReference type="Proteomes" id="UP000554286">
    <property type="component" value="Unassembled WGS sequence"/>
</dbReference>
<dbReference type="RefSeq" id="WP_184047075.1">
    <property type="nucleotide sequence ID" value="NZ_JACIGK010000029.1"/>
</dbReference>
<keyword evidence="3 10" id="KW-0808">Transferase</keyword>
<reference evidence="10 11" key="1">
    <citation type="submission" date="2020-08" db="EMBL/GenBank/DDBJ databases">
        <title>Genome sequencing of Purple Non-Sulfur Bacteria from various extreme environments.</title>
        <authorList>
            <person name="Mayer M."/>
        </authorList>
    </citation>
    <scope>NUCLEOTIDE SEQUENCE [LARGE SCALE GENOMIC DNA]</scope>
    <source>
        <strain evidence="10 11">JA131</strain>
    </source>
</reference>
<keyword evidence="11" id="KW-1185">Reference proteome</keyword>
<name>A0A7W6RGQ6_9PROT</name>
<dbReference type="InterPro" id="IPR017473">
    <property type="entry name" value="Undecaprenyl-P_gluc_Ptfrase"/>
</dbReference>
<dbReference type="Gene3D" id="3.40.50.720">
    <property type="entry name" value="NAD(P)-binding Rossmann-like Domain"/>
    <property type="match status" value="1"/>
</dbReference>
<gene>
    <name evidence="10" type="ORF">GGD89_003184</name>
</gene>
<feature type="transmembrane region" description="Helical" evidence="8">
    <location>
        <begin position="278"/>
        <end position="298"/>
    </location>
</feature>
<dbReference type="InterPro" id="IPR036291">
    <property type="entry name" value="NAD(P)-bd_dom_sf"/>
</dbReference>
<comment type="caution">
    <text evidence="10">The sequence shown here is derived from an EMBL/GenBank/DDBJ whole genome shotgun (WGS) entry which is preliminary data.</text>
</comment>
<comment type="similarity">
    <text evidence="2">Belongs to the bacterial sugar transferase family.</text>
</comment>
<evidence type="ECO:0000256" key="7">
    <source>
        <dbReference type="ARBA" id="ARBA00023169"/>
    </source>
</evidence>
<dbReference type="NCBIfam" id="TIGR03023">
    <property type="entry name" value="WcaJ_sugtrans"/>
    <property type="match status" value="1"/>
</dbReference>
<feature type="transmembrane region" description="Helical" evidence="8">
    <location>
        <begin position="36"/>
        <end position="61"/>
    </location>
</feature>
<feature type="transmembrane region" description="Helical" evidence="8">
    <location>
        <begin position="106"/>
        <end position="130"/>
    </location>
</feature>
<dbReference type="SUPFAM" id="SSF51735">
    <property type="entry name" value="NAD(P)-binding Rossmann-fold domains"/>
    <property type="match status" value="1"/>
</dbReference>
<accession>A0A7W6RGQ6</accession>
<evidence type="ECO:0000313" key="10">
    <source>
        <dbReference type="EMBL" id="MBB4267538.1"/>
    </source>
</evidence>
<evidence type="ECO:0000256" key="2">
    <source>
        <dbReference type="ARBA" id="ARBA00006464"/>
    </source>
</evidence>
<dbReference type="AlphaFoldDB" id="A0A7W6RGQ6"/>
<dbReference type="GO" id="GO:0016020">
    <property type="term" value="C:membrane"/>
    <property type="evidence" value="ECO:0007669"/>
    <property type="project" value="UniProtKB-SubCell"/>
</dbReference>
<dbReference type="Pfam" id="PF02397">
    <property type="entry name" value="Bac_transf"/>
    <property type="match status" value="1"/>
</dbReference>
<dbReference type="EMBL" id="JACIGK010000029">
    <property type="protein sequence ID" value="MBB4267538.1"/>
    <property type="molecule type" value="Genomic_DNA"/>
</dbReference>
<feature type="domain" description="Bacterial sugar transferase" evidence="9">
    <location>
        <begin position="272"/>
        <end position="460"/>
    </location>
</feature>
<sequence length="466" mass="51730">MFSVIVPLVDFALIVGCAYATRLLHLEVVVEDLLTPALTALPLGILGGALFLLAANGARLYTFKKLIHTGPNIAWSLVVWGGCLMGMSALGYLFALGDSYPRTWTLAWATLVAVALVTSRVVLRGVILWATRRGLFRQRLAVVGATPRVIDLVAGFAEENPEADYEVVGIFDDRINRVPPRVSGIPVLGTVDDLLDYCRRQLVDVIVIALPWAAEGRNATIVRQLRELPVDISLVPDLDTSLLPPRGVLWLGKIPTMLVSRRPLTDEQLTVKWIEDKILGLLLLLIASPVMVTAALAVKLTSKGPILFEQERFGFNQKTIRVLKFRSMYVDKGDLSGQRRTVRNDPRITPVGRVIRRFSIDELPQLLNVIRGDMSIVGPRAHAVAMTVGGRYYDEVVAEYAARHRVKPGITGWAQINGSRGEIENVAQAEERLRYDLYYVDNWSLLRDLRIIAITALLVLVDRQAY</sequence>
<comment type="subcellular location">
    <subcellularLocation>
        <location evidence="1">Membrane</location>
        <topology evidence="1">Multi-pass membrane protein</topology>
    </subcellularLocation>
</comment>
<protein>
    <submittedName>
        <fullName evidence="10">Undecaprenyl-phosphate glucose phosphotransferase</fullName>
    </submittedName>
</protein>
<dbReference type="InterPro" id="IPR003362">
    <property type="entry name" value="Bact_transf"/>
</dbReference>
<evidence type="ECO:0000256" key="3">
    <source>
        <dbReference type="ARBA" id="ARBA00022679"/>
    </source>
</evidence>
<dbReference type="PANTHER" id="PTHR30576:SF0">
    <property type="entry name" value="UNDECAPRENYL-PHOSPHATE N-ACETYLGALACTOSAMINYL 1-PHOSPHATE TRANSFERASE-RELATED"/>
    <property type="match status" value="1"/>
</dbReference>
<evidence type="ECO:0000256" key="1">
    <source>
        <dbReference type="ARBA" id="ARBA00004141"/>
    </source>
</evidence>
<dbReference type="InterPro" id="IPR017475">
    <property type="entry name" value="EPS_sugar_tfrase"/>
</dbReference>
<organism evidence="10 11">
    <name type="scientific">Roseospira visakhapatnamensis</name>
    <dbReference type="NCBI Taxonomy" id="390880"/>
    <lineage>
        <taxon>Bacteria</taxon>
        <taxon>Pseudomonadati</taxon>
        <taxon>Pseudomonadota</taxon>
        <taxon>Alphaproteobacteria</taxon>
        <taxon>Rhodospirillales</taxon>
        <taxon>Rhodospirillaceae</taxon>
        <taxon>Roseospira</taxon>
    </lineage>
</organism>
<keyword evidence="6 8" id="KW-0472">Membrane</keyword>
<evidence type="ECO:0000313" key="11">
    <source>
        <dbReference type="Proteomes" id="UP000554286"/>
    </source>
</evidence>
<keyword evidence="4 8" id="KW-0812">Transmembrane</keyword>